<organism evidence="1">
    <name type="scientific">marine metagenome</name>
    <dbReference type="NCBI Taxonomy" id="408172"/>
    <lineage>
        <taxon>unclassified sequences</taxon>
        <taxon>metagenomes</taxon>
        <taxon>ecological metagenomes</taxon>
    </lineage>
</organism>
<gene>
    <name evidence="1" type="ORF">METZ01_LOCUS45809</name>
</gene>
<accession>A0A381RM70</accession>
<evidence type="ECO:0000313" key="1">
    <source>
        <dbReference type="EMBL" id="SUZ92955.1"/>
    </source>
</evidence>
<proteinExistence type="predicted"/>
<sequence length="138" mass="16554">MPNTKSKRDDTHQCEKCLPAYCCNYFAFGIDEPEDRRDYESLLWKIAHENTSIYIYRQDWFIMIHNRCNFLMPDNKCAIYDHRPYMCREHSTESCEYTGDDYGFTEHFKSYDDLLIYIKENTNFRFKHGPTGVGPNCL</sequence>
<dbReference type="InterPro" id="IPR005358">
    <property type="entry name" value="Puta_zinc/iron-chelating_dom"/>
</dbReference>
<dbReference type="Pfam" id="PF03692">
    <property type="entry name" value="CxxCxxCC"/>
    <property type="match status" value="1"/>
</dbReference>
<reference evidence="1" key="1">
    <citation type="submission" date="2018-05" db="EMBL/GenBank/DDBJ databases">
        <authorList>
            <person name="Lanie J.A."/>
            <person name="Ng W.-L."/>
            <person name="Kazmierczak K.M."/>
            <person name="Andrzejewski T.M."/>
            <person name="Davidsen T.M."/>
            <person name="Wayne K.J."/>
            <person name="Tettelin H."/>
            <person name="Glass J.I."/>
            <person name="Rusch D."/>
            <person name="Podicherti R."/>
            <person name="Tsui H.-C.T."/>
            <person name="Winkler M.E."/>
        </authorList>
    </citation>
    <scope>NUCLEOTIDE SEQUENCE</scope>
</reference>
<protein>
    <recommendedName>
        <fullName evidence="2">Zinc/iron-chelating domain-containing protein</fullName>
    </recommendedName>
</protein>
<dbReference type="EMBL" id="UINC01002104">
    <property type="protein sequence ID" value="SUZ92955.1"/>
    <property type="molecule type" value="Genomic_DNA"/>
</dbReference>
<evidence type="ECO:0008006" key="2">
    <source>
        <dbReference type="Google" id="ProtNLM"/>
    </source>
</evidence>
<dbReference type="AlphaFoldDB" id="A0A381RM70"/>
<name>A0A381RM70_9ZZZZ</name>